<dbReference type="Proteomes" id="UP001642464">
    <property type="component" value="Unassembled WGS sequence"/>
</dbReference>
<proteinExistence type="predicted"/>
<reference evidence="3 4" key="1">
    <citation type="submission" date="2024-02" db="EMBL/GenBank/DDBJ databases">
        <authorList>
            <person name="Chen Y."/>
            <person name="Shah S."/>
            <person name="Dougan E. K."/>
            <person name="Thang M."/>
            <person name="Chan C."/>
        </authorList>
    </citation>
    <scope>NUCLEOTIDE SEQUENCE [LARGE SCALE GENOMIC DNA]</scope>
</reference>
<name>A0ABP0RRX3_9DINO</name>
<feature type="region of interest" description="Disordered" evidence="1">
    <location>
        <begin position="416"/>
        <end position="437"/>
    </location>
</feature>
<sequence>MCARLLLRCTFCLVAVGYPGPAIVTAWSAPDGPAPRADAGRVGCIGRRERKRLTALLHSLSASPAPPKPSLRRRDRSLSQDAMVVDGVGAAGRLYCPVSGCPCSDTTRAKGWTSKQTLIAHVDSHLAGTLRGQVIGIHTVRAWTQRNGAAANKVLLKLDFANAFNRISRHHVLESATVQFSGLARWVTWCYQEPSALRFGTAVISLQPDFEFLGGAIGGDAFVDAHTKGRVEAVGPSLDALAALGDAQVGLRLLRSCAGYGRLVHSMRCNPPHCQNEALQLFDLKIQAAFSSITGLHLTAMQRAQVGRGLAFAGAGVRSSSLDAPAAFLASVGGCASACEEVDVDPACTQATAALNANLLHPLATADSWCPQCNGILDRLSLHAGTCVAGGEKTLRHTAVRDALCKWADRAGLQPEKERPGLLLPQRPGDVGTQNRRPADIFLPSLHGSPAALDLANGPPAGTGRGSSIGSSVQFVPLVAESTGAWERAASQLLLQIACSAAARTGDDSATLHSDLLQELSVIIRSHRASASEDDRLLLAHEMGRSIGPGSEDSMADGWSPIEYQLWNASNAGESTSLQVVMRSSDASGWSGNSYTLTSGGSQLSSDTLLSGMYDGSVSVAVNVGQELIFSLPNPGGTTSTISWDLQTTNADGTFTIYSVSSTDPDLIKFPTALTFTMPGLLIGSATLPSSVSGQVDLLPAYVGDDLLFSVLTGGSTDTMYIGWSLMEMDSSQIYSAQDAASDAVKFPFLINFTVAGPSACVQNTAREVSFYMDVYSTDMDFSMATFTKIFADESWLYLLPTASKLFRVDLMTISQVESLDVGGSSFTGGFTDGTYGYLVPNTASSSVTRFDLGLFDSTTTISASCCPGWTGGFHYFDGSTNYAFLIPMGGKLSMLNLDTSMEYRTSDLTTQDSRLYHFSDYFVDGDMCSLELRIQRLQPWVWWCVLIWRRQSHTQRAQSSWI</sequence>
<feature type="signal peptide" evidence="2">
    <location>
        <begin position="1"/>
        <end position="17"/>
    </location>
</feature>
<dbReference type="PANTHER" id="PTHR48462:SF1">
    <property type="entry name" value="PROTEIN, PUTATIVE-RELATED"/>
    <property type="match status" value="1"/>
</dbReference>
<keyword evidence="4" id="KW-1185">Reference proteome</keyword>
<evidence type="ECO:0000256" key="2">
    <source>
        <dbReference type="SAM" id="SignalP"/>
    </source>
</evidence>
<comment type="caution">
    <text evidence="3">The sequence shown here is derived from an EMBL/GenBank/DDBJ whole genome shotgun (WGS) entry which is preliminary data.</text>
</comment>
<dbReference type="EMBL" id="CAXAMM010041984">
    <property type="protein sequence ID" value="CAK9102220.1"/>
    <property type="molecule type" value="Genomic_DNA"/>
</dbReference>
<keyword evidence="2" id="KW-0732">Signal</keyword>
<accession>A0ABP0RRX3</accession>
<evidence type="ECO:0000313" key="4">
    <source>
        <dbReference type="Proteomes" id="UP001642464"/>
    </source>
</evidence>
<evidence type="ECO:0000256" key="1">
    <source>
        <dbReference type="SAM" id="MobiDB-lite"/>
    </source>
</evidence>
<evidence type="ECO:0000313" key="3">
    <source>
        <dbReference type="EMBL" id="CAK9102220.1"/>
    </source>
</evidence>
<dbReference type="PANTHER" id="PTHR48462">
    <property type="entry name" value="PROTEIN, PUTATIVE-RELATED"/>
    <property type="match status" value="1"/>
</dbReference>
<gene>
    <name evidence="3" type="ORF">SCF082_LOCUS47777</name>
</gene>
<protein>
    <recommendedName>
        <fullName evidence="5">Reverse transcriptase domain-containing protein</fullName>
    </recommendedName>
</protein>
<evidence type="ECO:0008006" key="5">
    <source>
        <dbReference type="Google" id="ProtNLM"/>
    </source>
</evidence>
<organism evidence="3 4">
    <name type="scientific">Durusdinium trenchii</name>
    <dbReference type="NCBI Taxonomy" id="1381693"/>
    <lineage>
        <taxon>Eukaryota</taxon>
        <taxon>Sar</taxon>
        <taxon>Alveolata</taxon>
        <taxon>Dinophyceae</taxon>
        <taxon>Suessiales</taxon>
        <taxon>Symbiodiniaceae</taxon>
        <taxon>Durusdinium</taxon>
    </lineage>
</organism>
<feature type="chain" id="PRO_5045706656" description="Reverse transcriptase domain-containing protein" evidence="2">
    <location>
        <begin position="18"/>
        <end position="963"/>
    </location>
</feature>